<dbReference type="PANTHER" id="PTHR43134:SF1">
    <property type="entry name" value="SIGNAL RECOGNITION PARTICLE RECEPTOR SUBUNIT ALPHA"/>
    <property type="match status" value="1"/>
</dbReference>
<dbReference type="SMART" id="SM00962">
    <property type="entry name" value="SRP54"/>
    <property type="match status" value="1"/>
</dbReference>
<dbReference type="GO" id="GO:0005886">
    <property type="term" value="C:plasma membrane"/>
    <property type="evidence" value="ECO:0007669"/>
    <property type="project" value="UniProtKB-SubCell"/>
</dbReference>
<dbReference type="InterPro" id="IPR013822">
    <property type="entry name" value="Signal_recog_particl_SRP54_hlx"/>
</dbReference>
<comment type="subcellular location">
    <subcellularLocation>
        <location evidence="8">Cell membrane</location>
        <topology evidence="8">Peripheral membrane protein</topology>
        <orientation evidence="8">Cytoplasmic side</orientation>
    </subcellularLocation>
    <subcellularLocation>
        <location evidence="8">Cytoplasm</location>
    </subcellularLocation>
</comment>
<dbReference type="GO" id="GO:0005047">
    <property type="term" value="F:signal recognition particle binding"/>
    <property type="evidence" value="ECO:0007669"/>
    <property type="project" value="TreeGrafter"/>
</dbReference>
<feature type="compositionally biased region" description="Basic and acidic residues" evidence="9">
    <location>
        <begin position="1"/>
        <end position="15"/>
    </location>
</feature>
<dbReference type="PANTHER" id="PTHR43134">
    <property type="entry name" value="SIGNAL RECOGNITION PARTICLE RECEPTOR SUBUNIT ALPHA"/>
    <property type="match status" value="1"/>
</dbReference>
<organism evidence="11 12">
    <name type="scientific">Methanobrevibacter millerae</name>
    <dbReference type="NCBI Taxonomy" id="230361"/>
    <lineage>
        <taxon>Archaea</taxon>
        <taxon>Methanobacteriati</taxon>
        <taxon>Methanobacteriota</taxon>
        <taxon>Methanomada group</taxon>
        <taxon>Methanobacteria</taxon>
        <taxon>Methanobacteriales</taxon>
        <taxon>Methanobacteriaceae</taxon>
        <taxon>Methanobrevibacter</taxon>
    </lineage>
</organism>
<evidence type="ECO:0000313" key="11">
    <source>
        <dbReference type="EMBL" id="SDA68034.1"/>
    </source>
</evidence>
<dbReference type="EC" id="3.6.5.4" evidence="8"/>
<name>A0A1G5XDF0_9EURY</name>
<dbReference type="Gene3D" id="1.20.120.140">
    <property type="entry name" value="Signal recognition particle SRP54, nucleotide-binding domain"/>
    <property type="match status" value="1"/>
</dbReference>
<dbReference type="InterPro" id="IPR003593">
    <property type="entry name" value="AAA+_ATPase"/>
</dbReference>
<dbReference type="InterPro" id="IPR042101">
    <property type="entry name" value="SRP54_N_sf"/>
</dbReference>
<evidence type="ECO:0000256" key="2">
    <source>
        <dbReference type="ARBA" id="ARBA00022490"/>
    </source>
</evidence>
<dbReference type="SUPFAM" id="SSF47364">
    <property type="entry name" value="Domain of the SRP/SRP receptor G-proteins"/>
    <property type="match status" value="1"/>
</dbReference>
<reference evidence="11 12" key="1">
    <citation type="submission" date="2016-10" db="EMBL/GenBank/DDBJ databases">
        <authorList>
            <person name="Varghese N."/>
            <person name="Submissions S."/>
        </authorList>
    </citation>
    <scope>NUCLEOTIDE SEQUENCE [LARGE SCALE GENOMIC DNA]</scope>
    <source>
        <strain evidence="11 12">DSM 16643</strain>
    </source>
</reference>
<dbReference type="CDD" id="cd17874">
    <property type="entry name" value="FtsY"/>
    <property type="match status" value="1"/>
</dbReference>
<gene>
    <name evidence="8" type="primary">ftsY</name>
    <name evidence="11" type="ORF">SAMN02910315_02128</name>
</gene>
<dbReference type="STRING" id="230361.sm9_2139"/>
<evidence type="ECO:0000256" key="9">
    <source>
        <dbReference type="SAM" id="MobiDB-lite"/>
    </source>
</evidence>
<feature type="domain" description="SRP54-type proteins GTP-binding" evidence="10">
    <location>
        <begin position="494"/>
        <end position="507"/>
    </location>
</feature>
<feature type="compositionally biased region" description="Basic and acidic residues" evidence="9">
    <location>
        <begin position="109"/>
        <end position="123"/>
    </location>
</feature>
<dbReference type="InterPro" id="IPR027417">
    <property type="entry name" value="P-loop_NTPase"/>
</dbReference>
<evidence type="ECO:0000256" key="5">
    <source>
        <dbReference type="ARBA" id="ARBA00023134"/>
    </source>
</evidence>
<feature type="compositionally biased region" description="Acidic residues" evidence="9">
    <location>
        <begin position="124"/>
        <end position="142"/>
    </location>
</feature>
<dbReference type="Pfam" id="PF02881">
    <property type="entry name" value="SRP54_N"/>
    <property type="match status" value="1"/>
</dbReference>
<keyword evidence="3 8" id="KW-0547">Nucleotide-binding</keyword>
<keyword evidence="6 8" id="KW-0472">Membrane</keyword>
<comment type="function">
    <text evidence="8">Involved in targeting and insertion of nascent membrane proteins into the cytoplasmic membrane. Acts as a receptor for the complex formed by the signal recognition particle (SRP) and the ribosome-nascent chain (RNC).</text>
</comment>
<dbReference type="GO" id="GO:0003924">
    <property type="term" value="F:GTPase activity"/>
    <property type="evidence" value="ECO:0007669"/>
    <property type="project" value="UniProtKB-UniRule"/>
</dbReference>
<dbReference type="EMBL" id="FMXB01000021">
    <property type="protein sequence ID" value="SDA68034.1"/>
    <property type="molecule type" value="Genomic_DNA"/>
</dbReference>
<feature type="compositionally biased region" description="Basic and acidic residues" evidence="9">
    <location>
        <begin position="61"/>
        <end position="74"/>
    </location>
</feature>
<keyword evidence="2 8" id="KW-0963">Cytoplasm</keyword>
<evidence type="ECO:0000259" key="10">
    <source>
        <dbReference type="PROSITE" id="PS00300"/>
    </source>
</evidence>
<evidence type="ECO:0000256" key="4">
    <source>
        <dbReference type="ARBA" id="ARBA00022801"/>
    </source>
</evidence>
<feature type="compositionally biased region" description="Acidic residues" evidence="9">
    <location>
        <begin position="51"/>
        <end position="60"/>
    </location>
</feature>
<keyword evidence="12" id="KW-1185">Reference proteome</keyword>
<comment type="catalytic activity">
    <reaction evidence="8">
        <text>GTP + H2O = GDP + phosphate + H(+)</text>
        <dbReference type="Rhea" id="RHEA:19669"/>
        <dbReference type="ChEBI" id="CHEBI:15377"/>
        <dbReference type="ChEBI" id="CHEBI:15378"/>
        <dbReference type="ChEBI" id="CHEBI:37565"/>
        <dbReference type="ChEBI" id="CHEBI:43474"/>
        <dbReference type="ChEBI" id="CHEBI:58189"/>
        <dbReference type="EC" id="3.6.5.4"/>
    </reaction>
</comment>
<dbReference type="PROSITE" id="PS00300">
    <property type="entry name" value="SRP54"/>
    <property type="match status" value="1"/>
</dbReference>
<feature type="binding site" evidence="8">
    <location>
        <begin position="473"/>
        <end position="476"/>
    </location>
    <ligand>
        <name>GTP</name>
        <dbReference type="ChEBI" id="CHEBI:37565"/>
    </ligand>
</feature>
<dbReference type="SMART" id="SM00963">
    <property type="entry name" value="SRP54_N"/>
    <property type="match status" value="1"/>
</dbReference>
<dbReference type="FunFam" id="3.40.50.300:FF:000053">
    <property type="entry name" value="Signal recognition particle receptor FtsY"/>
    <property type="match status" value="1"/>
</dbReference>
<keyword evidence="7 8" id="KW-0675">Receptor</keyword>
<protein>
    <recommendedName>
        <fullName evidence="8">Signal recognition particle receptor FtsY</fullName>
        <shortName evidence="8">SRP receptor</shortName>
        <ecNumber evidence="8">3.6.5.4</ecNumber>
    </recommendedName>
</protein>
<keyword evidence="5 8" id="KW-0342">GTP-binding</keyword>
<feature type="compositionally biased region" description="Basic and acidic residues" evidence="9">
    <location>
        <begin position="22"/>
        <end position="37"/>
    </location>
</feature>
<feature type="binding site" evidence="8">
    <location>
        <begin position="333"/>
        <end position="340"/>
    </location>
    <ligand>
        <name>GTP</name>
        <dbReference type="ChEBI" id="CHEBI:37565"/>
    </ligand>
</feature>
<dbReference type="InterPro" id="IPR000897">
    <property type="entry name" value="SRP54_GTPase_dom"/>
</dbReference>
<dbReference type="GO" id="GO:0005737">
    <property type="term" value="C:cytoplasm"/>
    <property type="evidence" value="ECO:0007669"/>
    <property type="project" value="UniProtKB-SubCell"/>
</dbReference>
<evidence type="ECO:0000256" key="6">
    <source>
        <dbReference type="ARBA" id="ARBA00023136"/>
    </source>
</evidence>
<comment type="subunit">
    <text evidence="8">Part of the signal recognition particle protein translocation system, which is composed of SRP and FtsY.</text>
</comment>
<sequence>MFESLKKKLSRTSDKLEEEIIEEAKGEDNLQEEEGKKRSFFSFGRKKEEDKADESDDSEEEEKKSRFWSRNKDDTSEDEDVDDDDIEEEIEDSSDDEVVDDSLEEGEVKEEKKSSFWSRSKDKDEEEEESSDDDDEEEEEVVEEKKSRFWSRGKDKSDDEEEESSDDDDDEEEVVEEKKSRFWSRSKDKSDEEESLDDDEEEEAEEEEKKSHFWSRNKDKSDEKDSDEGSGGLFSFVREKTISEKHVDDILFELEMGLLEGDVAMEVATEVVESVKEDLVGRKIKRSSDITEYTYNALRNAVAEIIDIPGKSMTEMIEEKKAQGEPLVVMFVGINGTGKTTTIGKLANYYLKMGYTPVIAASDTFRAGAIEQVTHHADNVGVKIIKHQKGSDPAAVAFDAVEHAKAQGKELVLIDTAGRMQTNTNLMDEMKKIKRVANPDLVIFVGDALTGNDATQQAVKFNEAIDIDGVILTKADADSKGGASLSIGYVIKKPIMFLGVGQGYDDIMEYDADWMLNQLFSEDDGVAVEE</sequence>
<dbReference type="Pfam" id="PF00448">
    <property type="entry name" value="SRP54"/>
    <property type="match status" value="1"/>
</dbReference>
<dbReference type="SMART" id="SM00382">
    <property type="entry name" value="AAA"/>
    <property type="match status" value="1"/>
</dbReference>
<evidence type="ECO:0000256" key="8">
    <source>
        <dbReference type="HAMAP-Rule" id="MF_00920"/>
    </source>
</evidence>
<dbReference type="RefSeq" id="WP_149732617.1">
    <property type="nucleotide sequence ID" value="NZ_FMXB01000021.1"/>
</dbReference>
<feature type="compositionally biased region" description="Acidic residues" evidence="9">
    <location>
        <begin position="191"/>
        <end position="206"/>
    </location>
</feature>
<dbReference type="Proteomes" id="UP000323439">
    <property type="component" value="Unassembled WGS sequence"/>
</dbReference>
<dbReference type="OrthoDB" id="372188at2157"/>
<evidence type="ECO:0000256" key="3">
    <source>
        <dbReference type="ARBA" id="ARBA00022741"/>
    </source>
</evidence>
<dbReference type="GO" id="GO:0005525">
    <property type="term" value="F:GTP binding"/>
    <property type="evidence" value="ECO:0007669"/>
    <property type="project" value="UniProtKB-UniRule"/>
</dbReference>
<proteinExistence type="inferred from homology"/>
<feature type="compositionally biased region" description="Acidic residues" evidence="9">
    <location>
        <begin position="158"/>
        <end position="175"/>
    </location>
</feature>
<feature type="compositionally biased region" description="Basic and acidic residues" evidence="9">
    <location>
        <begin position="207"/>
        <end position="223"/>
    </location>
</feature>
<dbReference type="GO" id="GO:0006614">
    <property type="term" value="P:SRP-dependent cotranslational protein targeting to membrane"/>
    <property type="evidence" value="ECO:0007669"/>
    <property type="project" value="InterPro"/>
</dbReference>
<evidence type="ECO:0000256" key="7">
    <source>
        <dbReference type="ARBA" id="ARBA00023170"/>
    </source>
</evidence>
<dbReference type="NCBIfam" id="TIGR00064">
    <property type="entry name" value="ftsY"/>
    <property type="match status" value="1"/>
</dbReference>
<evidence type="ECO:0000256" key="1">
    <source>
        <dbReference type="ARBA" id="ARBA00022475"/>
    </source>
</evidence>
<dbReference type="Gene3D" id="3.40.50.300">
    <property type="entry name" value="P-loop containing nucleotide triphosphate hydrolases"/>
    <property type="match status" value="1"/>
</dbReference>
<feature type="region of interest" description="Disordered" evidence="9">
    <location>
        <begin position="1"/>
        <end position="232"/>
    </location>
</feature>
<dbReference type="SUPFAM" id="SSF52540">
    <property type="entry name" value="P-loop containing nucleoside triphosphate hydrolases"/>
    <property type="match status" value="1"/>
</dbReference>
<feature type="compositionally biased region" description="Basic and acidic residues" evidence="9">
    <location>
        <begin position="176"/>
        <end position="190"/>
    </location>
</feature>
<keyword evidence="4 8" id="KW-0378">Hydrolase</keyword>
<dbReference type="HAMAP" id="MF_00920">
    <property type="entry name" value="FtsY"/>
    <property type="match status" value="1"/>
</dbReference>
<dbReference type="InterPro" id="IPR036225">
    <property type="entry name" value="SRP/SRP_N"/>
</dbReference>
<keyword evidence="1 8" id="KW-1003">Cell membrane</keyword>
<feature type="binding site" evidence="8">
    <location>
        <begin position="415"/>
        <end position="419"/>
    </location>
    <ligand>
        <name>GTP</name>
        <dbReference type="ChEBI" id="CHEBI:37565"/>
    </ligand>
</feature>
<dbReference type="InterPro" id="IPR004390">
    <property type="entry name" value="SR_rcpt_FtsY"/>
</dbReference>
<feature type="compositionally biased region" description="Acidic residues" evidence="9">
    <location>
        <begin position="75"/>
        <end position="108"/>
    </location>
</feature>
<accession>A0A1G5XDF0</accession>
<evidence type="ECO:0000313" key="12">
    <source>
        <dbReference type="Proteomes" id="UP000323439"/>
    </source>
</evidence>
<feature type="compositionally biased region" description="Basic and acidic residues" evidence="9">
    <location>
        <begin position="143"/>
        <end position="157"/>
    </location>
</feature>
<dbReference type="AlphaFoldDB" id="A0A1G5XDF0"/>
<comment type="similarity">
    <text evidence="8">Belongs to the GTP-binding SRP family. FtsY subfamily.</text>
</comment>